<protein>
    <recommendedName>
        <fullName evidence="3">Alternate signal-mediated exported protein, CPF_0494 family</fullName>
    </recommendedName>
</protein>
<name>A0A940PDW0_9ENTE</name>
<sequence>MMRKKGVFPIKTTLSFLLGTYLLCLSLSLPETNAYLKDTQSAPIINKLGDLKVAITDTGNTATTNLPIGTTLPREVTVHNRGKEDMFVRVLVHPVVTDDKQVSKAVSVSDIVVDLDTQKWKEGKDGYYYYLKRLGTSSTTNQVPLFTEIKGSSTMVAQDTLQLILKVEAITVRDYAYREAWWEGNVPVNGQLKQVDEALSAIRE</sequence>
<dbReference type="AlphaFoldDB" id="A0A940PDW0"/>
<gene>
    <name evidence="1" type="ORF">I6N95_24815</name>
</gene>
<dbReference type="RefSeq" id="WP_209532551.1">
    <property type="nucleotide sequence ID" value="NZ_JAEEGA010000024.1"/>
</dbReference>
<comment type="caution">
    <text evidence="1">The sequence shown here is derived from an EMBL/GenBank/DDBJ whole genome shotgun (WGS) entry which is preliminary data.</text>
</comment>
<dbReference type="Proteomes" id="UP000674938">
    <property type="component" value="Unassembled WGS sequence"/>
</dbReference>
<keyword evidence="2" id="KW-1185">Reference proteome</keyword>
<reference evidence="1" key="1">
    <citation type="submission" date="2020-12" db="EMBL/GenBank/DDBJ databases">
        <title>Vagococcus allomyrinae sp. nov. and Enterococcus lavae sp. nov., isolated from the larvae of Allomyrina dichotoma.</title>
        <authorList>
            <person name="Lee S.D."/>
        </authorList>
    </citation>
    <scope>NUCLEOTIDE SEQUENCE</scope>
    <source>
        <strain evidence="1">BWB3-3</strain>
    </source>
</reference>
<evidence type="ECO:0008006" key="3">
    <source>
        <dbReference type="Google" id="ProtNLM"/>
    </source>
</evidence>
<evidence type="ECO:0000313" key="2">
    <source>
        <dbReference type="Proteomes" id="UP000674938"/>
    </source>
</evidence>
<dbReference type="EMBL" id="JAEEGA010000024">
    <property type="protein sequence ID" value="MBP1044236.1"/>
    <property type="molecule type" value="Genomic_DNA"/>
</dbReference>
<organism evidence="1 2">
    <name type="scientific">Vagococcus allomyrinae</name>
    <dbReference type="NCBI Taxonomy" id="2794353"/>
    <lineage>
        <taxon>Bacteria</taxon>
        <taxon>Bacillati</taxon>
        <taxon>Bacillota</taxon>
        <taxon>Bacilli</taxon>
        <taxon>Lactobacillales</taxon>
        <taxon>Enterococcaceae</taxon>
        <taxon>Vagococcus</taxon>
    </lineage>
</organism>
<accession>A0A940PDW0</accession>
<evidence type="ECO:0000313" key="1">
    <source>
        <dbReference type="EMBL" id="MBP1044236.1"/>
    </source>
</evidence>
<proteinExistence type="predicted"/>